<name>A0ABT1UG73_9GAMM</name>
<dbReference type="InterPro" id="IPR029014">
    <property type="entry name" value="NiFe-Hase_large"/>
</dbReference>
<keyword evidence="2" id="KW-1185">Reference proteome</keyword>
<evidence type="ECO:0000313" key="2">
    <source>
        <dbReference type="Proteomes" id="UP001524569"/>
    </source>
</evidence>
<dbReference type="Gene3D" id="1.10.645.10">
    <property type="entry name" value="Cytochrome-c3 Hydrogenase, chain B"/>
    <property type="match status" value="1"/>
</dbReference>
<reference evidence="1 2" key="1">
    <citation type="submission" date="2022-07" db="EMBL/GenBank/DDBJ databases">
        <title>Methylomonas rivi sp. nov., Methylomonas rosea sp. nov., Methylomonas aureus sp. nov. and Methylomonas subterranea sp. nov., four novel methanotrophs isolated from a freshwater creek and the deep terrestrial subsurface.</title>
        <authorList>
            <person name="Abin C."/>
            <person name="Sankaranarayanan K."/>
            <person name="Garner C."/>
            <person name="Sindelar R."/>
            <person name="Kotary K."/>
            <person name="Garner R."/>
            <person name="Barclay S."/>
            <person name="Lawson P."/>
            <person name="Krumholz L."/>
        </authorList>
    </citation>
    <scope>NUCLEOTIDE SEQUENCE [LARGE SCALE GENOMIC DNA]</scope>
    <source>
        <strain evidence="1 2">SURF-1</strain>
    </source>
</reference>
<protein>
    <submittedName>
        <fullName evidence="1">Ni,Fe-hydrogenase I large subunit</fullName>
    </submittedName>
</protein>
<dbReference type="PANTHER" id="PTHR43600">
    <property type="entry name" value="COENZYME F420 HYDROGENASE, SUBUNIT ALPHA"/>
    <property type="match status" value="1"/>
</dbReference>
<gene>
    <name evidence="1" type="ORF">NP603_06295</name>
</gene>
<accession>A0ABT1UG73</accession>
<dbReference type="Proteomes" id="UP001524569">
    <property type="component" value="Unassembled WGS sequence"/>
</dbReference>
<dbReference type="SUPFAM" id="SSF56762">
    <property type="entry name" value="HydB/Nqo4-like"/>
    <property type="match status" value="1"/>
</dbReference>
<dbReference type="EMBL" id="JANIBM010000005">
    <property type="protein sequence ID" value="MCQ8180709.1"/>
    <property type="molecule type" value="Genomic_DNA"/>
</dbReference>
<sequence length="383" mass="41641">MTLAGELRIELGAGRPPRIVSTRPDAAKVLLGKTAEQVLATVPLVFTLCGNAQSLAASLACRAALGLGGETKADADLRMAVVLESLREHCWRILLDWPALVGRPPDKAALAALVALDRQYKSALLDDAETLNAASGLPGNRFAVDRIRGELLALLDHAVFGENLTGWRQLASEADLLAWLVGQNCIAAAVIGALYRWDWLVLGRTEPAWLPELASGEWFEYLAARDLERFGREPDWQGVCCESTPLSRQRRHPLLAELLVRYGNGLLARFVAVLTEVAELVDYVAAGEPPPRMADAFGADAGGLARVEAARGLLMHRVEFAAGRVVDYRVIAPTEWNCRPGAVLAQGLQVLTAQDPENLHRQAAWWLQAIDPCVPYRLALDET</sequence>
<proteinExistence type="predicted"/>
<organism evidence="1 2">
    <name type="scientific">Methylomonas aurea</name>
    <dbReference type="NCBI Taxonomy" id="2952224"/>
    <lineage>
        <taxon>Bacteria</taxon>
        <taxon>Pseudomonadati</taxon>
        <taxon>Pseudomonadota</taxon>
        <taxon>Gammaproteobacteria</taxon>
        <taxon>Methylococcales</taxon>
        <taxon>Methylococcaceae</taxon>
        <taxon>Methylomonas</taxon>
    </lineage>
</organism>
<dbReference type="PANTHER" id="PTHR43600:SF1">
    <property type="entry name" value="COENZYME F420 HYDROGENASE SUBUNIT ALPHA"/>
    <property type="match status" value="1"/>
</dbReference>
<evidence type="ECO:0000313" key="1">
    <source>
        <dbReference type="EMBL" id="MCQ8180709.1"/>
    </source>
</evidence>
<dbReference type="RefSeq" id="WP_256610069.1">
    <property type="nucleotide sequence ID" value="NZ_JANIBM010000005.1"/>
</dbReference>
<comment type="caution">
    <text evidence="1">The sequence shown here is derived from an EMBL/GenBank/DDBJ whole genome shotgun (WGS) entry which is preliminary data.</text>
</comment>